<comment type="pathway">
    <text evidence="10 11">Cell wall biogenesis; peptidoglycan biosynthesis.</text>
</comment>
<dbReference type="Pfam" id="PF02875">
    <property type="entry name" value="Mur_ligase_C"/>
    <property type="match status" value="1"/>
</dbReference>
<comment type="function">
    <text evidence="10 11">Involved in cell wall formation. Catalyzes the final step in the synthesis of UDP-N-acetylmuramoyl-pentapeptide, the precursor of murein.</text>
</comment>
<protein>
    <recommendedName>
        <fullName evidence="10 11">UDP-N-acetylmuramoyl-tripeptide--D-alanyl-D-alanine ligase</fullName>
        <ecNumber evidence="10 11">6.3.2.10</ecNumber>
    </recommendedName>
    <alternativeName>
        <fullName evidence="10">D-alanyl-D-alanine-adding enzyme</fullName>
    </alternativeName>
</protein>
<evidence type="ECO:0000313" key="15">
    <source>
        <dbReference type="EMBL" id="MFD2201531.1"/>
    </source>
</evidence>
<dbReference type="EMBL" id="JBHUIV010000011">
    <property type="protein sequence ID" value="MFD2201531.1"/>
    <property type="molecule type" value="Genomic_DNA"/>
</dbReference>
<organism evidence="15 16">
    <name type="scientific">Shivajiella indica</name>
    <dbReference type="NCBI Taxonomy" id="872115"/>
    <lineage>
        <taxon>Bacteria</taxon>
        <taxon>Pseudomonadati</taxon>
        <taxon>Bacteroidota</taxon>
        <taxon>Cytophagia</taxon>
        <taxon>Cytophagales</taxon>
        <taxon>Cyclobacteriaceae</taxon>
        <taxon>Shivajiella</taxon>
    </lineage>
</organism>
<evidence type="ECO:0000256" key="2">
    <source>
        <dbReference type="ARBA" id="ARBA00022598"/>
    </source>
</evidence>
<dbReference type="PANTHER" id="PTHR43024:SF1">
    <property type="entry name" value="UDP-N-ACETYLMURAMOYL-TRIPEPTIDE--D-ALANYL-D-ALANINE LIGASE"/>
    <property type="match status" value="1"/>
</dbReference>
<comment type="similarity">
    <text evidence="10">Belongs to the MurCDEF family. MurF subfamily.</text>
</comment>
<dbReference type="SUPFAM" id="SSF63418">
    <property type="entry name" value="MurE/MurF N-terminal domain"/>
    <property type="match status" value="1"/>
</dbReference>
<evidence type="ECO:0000259" key="14">
    <source>
        <dbReference type="Pfam" id="PF08245"/>
    </source>
</evidence>
<feature type="binding site" evidence="10">
    <location>
        <begin position="99"/>
        <end position="105"/>
    </location>
    <ligand>
        <name>ATP</name>
        <dbReference type="ChEBI" id="CHEBI:30616"/>
    </ligand>
</feature>
<reference evidence="16" key="1">
    <citation type="journal article" date="2019" name="Int. J. Syst. Evol. Microbiol.">
        <title>The Global Catalogue of Microorganisms (GCM) 10K type strain sequencing project: providing services to taxonomists for standard genome sequencing and annotation.</title>
        <authorList>
            <consortium name="The Broad Institute Genomics Platform"/>
            <consortium name="The Broad Institute Genome Sequencing Center for Infectious Disease"/>
            <person name="Wu L."/>
            <person name="Ma J."/>
        </authorList>
    </citation>
    <scope>NUCLEOTIDE SEQUENCE [LARGE SCALE GENOMIC DNA]</scope>
    <source>
        <strain evidence="16">KCTC 19812</strain>
    </source>
</reference>
<dbReference type="PANTHER" id="PTHR43024">
    <property type="entry name" value="UDP-N-ACETYLMURAMOYL-TRIPEPTIDE--D-ALANYL-D-ALANINE LIGASE"/>
    <property type="match status" value="1"/>
</dbReference>
<evidence type="ECO:0000256" key="10">
    <source>
        <dbReference type="HAMAP-Rule" id="MF_02019"/>
    </source>
</evidence>
<keyword evidence="7 10" id="KW-0573">Peptidoglycan synthesis</keyword>
<keyword evidence="2 10" id="KW-0436">Ligase</keyword>
<keyword evidence="9 10" id="KW-0961">Cell wall biogenesis/degradation</keyword>
<keyword evidence="1 10" id="KW-0963">Cytoplasm</keyword>
<dbReference type="Pfam" id="PF08245">
    <property type="entry name" value="Mur_ligase_M"/>
    <property type="match status" value="1"/>
</dbReference>
<evidence type="ECO:0000256" key="5">
    <source>
        <dbReference type="ARBA" id="ARBA00022840"/>
    </source>
</evidence>
<dbReference type="NCBIfam" id="TIGR01143">
    <property type="entry name" value="murF"/>
    <property type="match status" value="1"/>
</dbReference>
<dbReference type="InterPro" id="IPR013221">
    <property type="entry name" value="Mur_ligase_cen"/>
</dbReference>
<sequence>MNIEQLYNHFLQSSGVSTDTRKINKGNIFFSLKGPNFNANDFAAQALEAGAALVVVDEERVIPRGDSRYFLVEDVLRSLQQLANFHRKKLSIPIIGLTGSNGKTTTKELLHEVLKKKFKTAATVGNLNNHIGVPLTLLAIGKEVEIGIIEMGANKQGDIKELCDIAEPSHGFITNIGKAHLEGMGGPAGVLKTKTELFQHLRENKGTVFINSQDPILSNLAKRFEKPILYPAKGDFCEVSFEGADPFVKFKTEGDEQVHLSSLIGAYNFGNIATALTVGKFFGVPMEKAVEAVISYKPSNMRSQLIEKRSNLIILDAYNANPSSMEVAIKTFGEMTGTRQKMVILGDMYELGESTEEEHRKLGEIVGKYNFDKICFTGKHIQIALETAPLRSLYFPDPFSFRNWLQDSKLENYIILIKGSRGMKLEGLVEFI</sequence>
<keyword evidence="16" id="KW-1185">Reference proteome</keyword>
<evidence type="ECO:0000256" key="7">
    <source>
        <dbReference type="ARBA" id="ARBA00022984"/>
    </source>
</evidence>
<accession>A0ABW5B8K8</accession>
<dbReference type="GO" id="GO:0047480">
    <property type="term" value="F:UDP-N-acetylmuramoyl-tripeptide-D-alanyl-D-alanine ligase activity"/>
    <property type="evidence" value="ECO:0007669"/>
    <property type="project" value="UniProtKB-EC"/>
</dbReference>
<dbReference type="Gene3D" id="3.90.190.20">
    <property type="entry name" value="Mur ligase, C-terminal domain"/>
    <property type="match status" value="1"/>
</dbReference>
<dbReference type="Gene3D" id="3.40.1390.10">
    <property type="entry name" value="MurE/MurF, N-terminal domain"/>
    <property type="match status" value="1"/>
</dbReference>
<dbReference type="InterPro" id="IPR051046">
    <property type="entry name" value="MurCDEF_CellWall_CoF430Synth"/>
</dbReference>
<evidence type="ECO:0000256" key="8">
    <source>
        <dbReference type="ARBA" id="ARBA00023306"/>
    </source>
</evidence>
<evidence type="ECO:0000259" key="12">
    <source>
        <dbReference type="Pfam" id="PF01225"/>
    </source>
</evidence>
<dbReference type="InterPro" id="IPR035911">
    <property type="entry name" value="MurE/MurF_N"/>
</dbReference>
<evidence type="ECO:0000259" key="13">
    <source>
        <dbReference type="Pfam" id="PF02875"/>
    </source>
</evidence>
<comment type="catalytic activity">
    <reaction evidence="10 11">
        <text>D-alanyl-D-alanine + UDP-N-acetyl-alpha-D-muramoyl-L-alanyl-gamma-D-glutamyl-meso-2,6-diaminopimelate + ATP = UDP-N-acetyl-alpha-D-muramoyl-L-alanyl-gamma-D-glutamyl-meso-2,6-diaminopimeloyl-D-alanyl-D-alanine + ADP + phosphate + H(+)</text>
        <dbReference type="Rhea" id="RHEA:28374"/>
        <dbReference type="ChEBI" id="CHEBI:15378"/>
        <dbReference type="ChEBI" id="CHEBI:30616"/>
        <dbReference type="ChEBI" id="CHEBI:43474"/>
        <dbReference type="ChEBI" id="CHEBI:57822"/>
        <dbReference type="ChEBI" id="CHEBI:61386"/>
        <dbReference type="ChEBI" id="CHEBI:83905"/>
        <dbReference type="ChEBI" id="CHEBI:456216"/>
        <dbReference type="EC" id="6.3.2.10"/>
    </reaction>
</comment>
<dbReference type="InterPro" id="IPR036615">
    <property type="entry name" value="Mur_ligase_C_dom_sf"/>
</dbReference>
<dbReference type="InterPro" id="IPR005863">
    <property type="entry name" value="UDP-N-AcMur_synth"/>
</dbReference>
<evidence type="ECO:0000256" key="4">
    <source>
        <dbReference type="ARBA" id="ARBA00022741"/>
    </source>
</evidence>
<dbReference type="Pfam" id="PF01225">
    <property type="entry name" value="Mur_ligase"/>
    <property type="match status" value="1"/>
</dbReference>
<evidence type="ECO:0000256" key="9">
    <source>
        <dbReference type="ARBA" id="ARBA00023316"/>
    </source>
</evidence>
<dbReference type="Gene3D" id="3.40.1190.10">
    <property type="entry name" value="Mur-like, catalytic domain"/>
    <property type="match status" value="1"/>
</dbReference>
<feature type="domain" description="Mur ligase central" evidence="14">
    <location>
        <begin position="98"/>
        <end position="278"/>
    </location>
</feature>
<dbReference type="EC" id="6.3.2.10" evidence="10 11"/>
<comment type="subcellular location">
    <subcellularLocation>
        <location evidence="10 11">Cytoplasm</location>
    </subcellularLocation>
</comment>
<dbReference type="SUPFAM" id="SSF53623">
    <property type="entry name" value="MurD-like peptide ligases, catalytic domain"/>
    <property type="match status" value="1"/>
</dbReference>
<keyword evidence="6 10" id="KW-0133">Cell shape</keyword>
<feature type="domain" description="Mur ligase N-terminal catalytic" evidence="12">
    <location>
        <begin position="14"/>
        <end position="85"/>
    </location>
</feature>
<keyword evidence="4 10" id="KW-0547">Nucleotide-binding</keyword>
<dbReference type="HAMAP" id="MF_02019">
    <property type="entry name" value="MurF"/>
    <property type="match status" value="1"/>
</dbReference>
<dbReference type="RefSeq" id="WP_380801460.1">
    <property type="nucleotide sequence ID" value="NZ_JBHUIV010000011.1"/>
</dbReference>
<keyword evidence="8 10" id="KW-0131">Cell cycle</keyword>
<dbReference type="SUPFAM" id="SSF53244">
    <property type="entry name" value="MurD-like peptide ligases, peptide-binding domain"/>
    <property type="match status" value="1"/>
</dbReference>
<dbReference type="InterPro" id="IPR000713">
    <property type="entry name" value="Mur_ligase_N"/>
</dbReference>
<name>A0ABW5B8K8_9BACT</name>
<dbReference type="InterPro" id="IPR036565">
    <property type="entry name" value="Mur-like_cat_sf"/>
</dbReference>
<dbReference type="InterPro" id="IPR004101">
    <property type="entry name" value="Mur_ligase_C"/>
</dbReference>
<feature type="domain" description="Mur ligase C-terminal" evidence="13">
    <location>
        <begin position="301"/>
        <end position="420"/>
    </location>
</feature>
<proteinExistence type="inferred from homology"/>
<evidence type="ECO:0000313" key="16">
    <source>
        <dbReference type="Proteomes" id="UP001597414"/>
    </source>
</evidence>
<evidence type="ECO:0000256" key="3">
    <source>
        <dbReference type="ARBA" id="ARBA00022618"/>
    </source>
</evidence>
<evidence type="ECO:0000256" key="1">
    <source>
        <dbReference type="ARBA" id="ARBA00022490"/>
    </source>
</evidence>
<comment type="caution">
    <text evidence="15">The sequence shown here is derived from an EMBL/GenBank/DDBJ whole genome shotgun (WGS) entry which is preliminary data.</text>
</comment>
<gene>
    <name evidence="10 15" type="primary">murF</name>
    <name evidence="15" type="ORF">ACFSKV_08125</name>
</gene>
<keyword evidence="3 10" id="KW-0132">Cell division</keyword>
<dbReference type="Proteomes" id="UP001597414">
    <property type="component" value="Unassembled WGS sequence"/>
</dbReference>
<evidence type="ECO:0000256" key="6">
    <source>
        <dbReference type="ARBA" id="ARBA00022960"/>
    </source>
</evidence>
<evidence type="ECO:0000256" key="11">
    <source>
        <dbReference type="RuleBase" id="RU004136"/>
    </source>
</evidence>
<keyword evidence="5 10" id="KW-0067">ATP-binding</keyword>